<evidence type="ECO:0000256" key="4">
    <source>
        <dbReference type="ARBA" id="ARBA00023014"/>
    </source>
</evidence>
<dbReference type="GO" id="GO:0006879">
    <property type="term" value="P:intracellular iron ion homeostasis"/>
    <property type="evidence" value="ECO:0007669"/>
    <property type="project" value="TreeGrafter"/>
</dbReference>
<comment type="caution">
    <text evidence="8">The sequence shown here is derived from an EMBL/GenBank/DDBJ whole genome shotgun (WGS) entry which is preliminary data.</text>
</comment>
<keyword evidence="4" id="KW-0411">Iron-sulfur</keyword>
<dbReference type="InterPro" id="IPR013766">
    <property type="entry name" value="Thioredoxin_domain"/>
</dbReference>
<evidence type="ECO:0000313" key="9">
    <source>
        <dbReference type="Proteomes" id="UP000327157"/>
    </source>
</evidence>
<dbReference type="PANTHER" id="PTHR10293:SF73">
    <property type="entry name" value="GLUTAREDOXIN-3"/>
    <property type="match status" value="1"/>
</dbReference>
<dbReference type="Proteomes" id="UP000327157">
    <property type="component" value="Chromosome 10"/>
</dbReference>
<reference evidence="8 9" key="3">
    <citation type="submission" date="2019-11" db="EMBL/GenBank/DDBJ databases">
        <title>A de novo genome assembly of a pear dwarfing rootstock.</title>
        <authorList>
            <person name="Wang F."/>
            <person name="Wang J."/>
            <person name="Li S."/>
            <person name="Zhang Y."/>
            <person name="Fang M."/>
            <person name="Ma L."/>
            <person name="Zhao Y."/>
            <person name="Jiang S."/>
        </authorList>
    </citation>
    <scope>NUCLEOTIDE SEQUENCE [LARGE SCALE GENOMIC DNA]</scope>
    <source>
        <strain evidence="8">S2</strain>
        <tissue evidence="8">Leaf</tissue>
    </source>
</reference>
<dbReference type="InterPro" id="IPR002109">
    <property type="entry name" value="Glutaredoxin"/>
</dbReference>
<dbReference type="SMART" id="SM01162">
    <property type="entry name" value="DUF1771"/>
    <property type="match status" value="1"/>
</dbReference>
<evidence type="ECO:0000259" key="6">
    <source>
        <dbReference type="PROSITE" id="PS50030"/>
    </source>
</evidence>
<evidence type="ECO:0000313" key="8">
    <source>
        <dbReference type="EMBL" id="KAB2601199.1"/>
    </source>
</evidence>
<dbReference type="Pfam" id="PF08590">
    <property type="entry name" value="DUF1771"/>
    <property type="match status" value="1"/>
</dbReference>
<dbReference type="PROSITE" id="PS50030">
    <property type="entry name" value="UBA"/>
    <property type="match status" value="1"/>
</dbReference>
<dbReference type="PROSITE" id="PS51354">
    <property type="entry name" value="GLUTAREDOXIN_2"/>
    <property type="match status" value="3"/>
</dbReference>
<gene>
    <name evidence="8" type="ORF">D8674_002204</name>
</gene>
<feature type="domain" description="Thioredoxin" evidence="7">
    <location>
        <begin position="459"/>
        <end position="598"/>
    </location>
</feature>
<feature type="compositionally biased region" description="Low complexity" evidence="5">
    <location>
        <begin position="79"/>
        <end position="89"/>
    </location>
</feature>
<keyword evidence="3" id="KW-0408">Iron</keyword>
<protein>
    <submittedName>
        <fullName evidence="8">Monothiol glutaredoxin-S17-like</fullName>
    </submittedName>
</protein>
<keyword evidence="9" id="KW-1185">Reference proteome</keyword>
<dbReference type="AlphaFoldDB" id="A0A5N5FDM3"/>
<dbReference type="Pfam" id="PF00462">
    <property type="entry name" value="Glutaredoxin"/>
    <property type="match status" value="3"/>
</dbReference>
<dbReference type="PROSITE" id="PS51352">
    <property type="entry name" value="THIOREDOXIN_2"/>
    <property type="match status" value="1"/>
</dbReference>
<dbReference type="CDD" id="cd03028">
    <property type="entry name" value="GRX_PICOT_like"/>
    <property type="match status" value="3"/>
</dbReference>
<sequence>MEASGSNGASSLADDMALRGLLEVFGAAFSLDQITSAYCKAGKNADDAAEALATSASNGGETSGLPVNSIYKKPPYQENGNGNRNGNGNPRASKPKYRPVSVGSVSSIIGKQYVKETAPAPANGSNEATKPLKLDSSVLPMSGIWVENDESSSSRDERLHQGIEDFLFSMLGVGFKLERDQIRQVLDSCRYDMEKSMEKLINLPASTSEKGNELVRKSSEKSADLSLKYEVSSDRNSKNSTEVNRDSASNTNGAEFTGQQKERNDLEKDILASLFCASERTEERPVERPRRTIKSGSGYGAYGQLVAEPPNDFISEYKSAVVYQHHHGEDDADDEDSYQVLRRSVKEYRSTMKDYYQAAVAAFAKEDHDRAYKLLEQGHFFLKKACEAEDESNEVILKTRNVETQGEIVLDLQERGAKEAIRLLKCQISSFSGISSIKYLKVICDTKGEDISKGSRRRSLVLKLLEEESIKWTEGENAGTILIQLDSTPFSMGGSVKDVQSKKELDSLVHGGAPVVLHFWASWCEASKHMDEVFAHLSTDFPHAHFLRVEAEEQPEISEAYSVSAVPFFAFVKDGKVADTLEGADPSSLANKVARIAGSINPGEPAAPASLGMAAGPTILETVQELARENGSSQVKTQVQNGPADALKRRLQQLIDSNPVMLFMKGSPEAPQCGFSQKVVDILKEENVTYGSFDILSDSEVREGLKKYSNWPTFPQLYCKGELLGGCDIAISMHESGELKEVFRDHGIDTTDSAGAKVTEAGSGKGGISASTGVSETLNSRLESLINKSPVVLFMKGKPDEPKCGFSRKVVDILVQEKVDFESFDILSDEEVRQGLKVYSNWSSYPQLYIKGELIGGSDIVLEMQKSGELKKVWAEKGIVPKDTLEDRLKKLITSSPVMVFIKGTPDAPRCGFSSKVVNALREEGVSFGSFDILSDEDVRQGLKVFSNWPTYPQLYYKGELIGGCDIVMELKSNGELKATLTE</sequence>
<dbReference type="InterPro" id="IPR036249">
    <property type="entry name" value="Thioredoxin-like_sf"/>
</dbReference>
<dbReference type="SUPFAM" id="SSF52833">
    <property type="entry name" value="Thioredoxin-like"/>
    <property type="match status" value="4"/>
</dbReference>
<organism evidence="8 9">
    <name type="scientific">Pyrus ussuriensis x Pyrus communis</name>
    <dbReference type="NCBI Taxonomy" id="2448454"/>
    <lineage>
        <taxon>Eukaryota</taxon>
        <taxon>Viridiplantae</taxon>
        <taxon>Streptophyta</taxon>
        <taxon>Embryophyta</taxon>
        <taxon>Tracheophyta</taxon>
        <taxon>Spermatophyta</taxon>
        <taxon>Magnoliopsida</taxon>
        <taxon>eudicotyledons</taxon>
        <taxon>Gunneridae</taxon>
        <taxon>Pentapetalae</taxon>
        <taxon>rosids</taxon>
        <taxon>fabids</taxon>
        <taxon>Rosales</taxon>
        <taxon>Rosaceae</taxon>
        <taxon>Amygdaloideae</taxon>
        <taxon>Maleae</taxon>
        <taxon>Pyrus</taxon>
    </lineage>
</organism>
<evidence type="ECO:0000259" key="7">
    <source>
        <dbReference type="PROSITE" id="PS51352"/>
    </source>
</evidence>
<reference evidence="8 9" key="1">
    <citation type="submission" date="2019-09" db="EMBL/GenBank/DDBJ databases">
        <authorList>
            <person name="Ou C."/>
        </authorList>
    </citation>
    <scope>NUCLEOTIDE SEQUENCE [LARGE SCALE GENOMIC DNA]</scope>
    <source>
        <strain evidence="8">S2</strain>
        <tissue evidence="8">Leaf</tissue>
    </source>
</reference>
<dbReference type="PANTHER" id="PTHR10293">
    <property type="entry name" value="GLUTAREDOXIN FAMILY MEMBER"/>
    <property type="match status" value="1"/>
</dbReference>
<dbReference type="InterPro" id="IPR015940">
    <property type="entry name" value="UBA"/>
</dbReference>
<evidence type="ECO:0000256" key="3">
    <source>
        <dbReference type="ARBA" id="ARBA00023004"/>
    </source>
</evidence>
<dbReference type="FunFam" id="3.40.30.10:FF:000012">
    <property type="entry name" value="Monothiol glutaredoxin"/>
    <property type="match status" value="3"/>
</dbReference>
<feature type="compositionally biased region" description="Polar residues" evidence="5">
    <location>
        <begin position="238"/>
        <end position="259"/>
    </location>
</feature>
<dbReference type="CDD" id="cd02984">
    <property type="entry name" value="TRX_PICOT"/>
    <property type="match status" value="1"/>
</dbReference>
<evidence type="ECO:0000256" key="2">
    <source>
        <dbReference type="ARBA" id="ARBA00022723"/>
    </source>
</evidence>
<dbReference type="GO" id="GO:0005829">
    <property type="term" value="C:cytosol"/>
    <property type="evidence" value="ECO:0007669"/>
    <property type="project" value="TreeGrafter"/>
</dbReference>
<feature type="domain" description="UBA" evidence="6">
    <location>
        <begin position="154"/>
        <end position="203"/>
    </location>
</feature>
<dbReference type="InterPro" id="IPR033658">
    <property type="entry name" value="GRX_PICOT-like"/>
</dbReference>
<proteinExistence type="inferred from homology"/>
<dbReference type="GO" id="GO:0005634">
    <property type="term" value="C:nucleus"/>
    <property type="evidence" value="ECO:0007669"/>
    <property type="project" value="TreeGrafter"/>
</dbReference>
<dbReference type="NCBIfam" id="TIGR00365">
    <property type="entry name" value="Grx4 family monothiol glutaredoxin"/>
    <property type="match status" value="3"/>
</dbReference>
<keyword evidence="2" id="KW-0479">Metal-binding</keyword>
<feature type="region of interest" description="Disordered" evidence="5">
    <location>
        <begin position="225"/>
        <end position="263"/>
    </location>
</feature>
<dbReference type="GO" id="GO:0051536">
    <property type="term" value="F:iron-sulfur cluster binding"/>
    <property type="evidence" value="ECO:0007669"/>
    <property type="project" value="UniProtKB-KW"/>
</dbReference>
<dbReference type="EMBL" id="SMOL01000695">
    <property type="protein sequence ID" value="KAB2601199.1"/>
    <property type="molecule type" value="Genomic_DNA"/>
</dbReference>
<evidence type="ECO:0000256" key="5">
    <source>
        <dbReference type="SAM" id="MobiDB-lite"/>
    </source>
</evidence>
<dbReference type="OrthoDB" id="415696at2759"/>
<dbReference type="GO" id="GO:0046872">
    <property type="term" value="F:metal ion binding"/>
    <property type="evidence" value="ECO:0007669"/>
    <property type="project" value="UniProtKB-KW"/>
</dbReference>
<reference evidence="9" key="2">
    <citation type="submission" date="2019-10" db="EMBL/GenBank/DDBJ databases">
        <title>A de novo genome assembly of a pear dwarfing rootstock.</title>
        <authorList>
            <person name="Wang F."/>
            <person name="Wang J."/>
            <person name="Li S."/>
            <person name="Zhang Y."/>
            <person name="Fang M."/>
            <person name="Ma L."/>
            <person name="Zhao Y."/>
            <person name="Jiang S."/>
        </authorList>
    </citation>
    <scope>NUCLEOTIDE SEQUENCE [LARGE SCALE GENOMIC DNA]</scope>
</reference>
<feature type="region of interest" description="Disordered" evidence="5">
    <location>
        <begin position="55"/>
        <end position="99"/>
    </location>
</feature>
<dbReference type="InterPro" id="IPR004480">
    <property type="entry name" value="Monothiol_GRX-rel"/>
</dbReference>
<accession>A0A5N5FDM3</accession>
<dbReference type="InterPro" id="IPR013899">
    <property type="entry name" value="DUF1771"/>
</dbReference>
<evidence type="ECO:0000256" key="1">
    <source>
        <dbReference type="ARBA" id="ARBA00008983"/>
    </source>
</evidence>
<name>A0A5N5FDM3_9ROSA</name>
<dbReference type="Gene3D" id="3.40.30.10">
    <property type="entry name" value="Glutaredoxin"/>
    <property type="match status" value="4"/>
</dbReference>
<dbReference type="FunFam" id="3.40.30.10:FF:000092">
    <property type="entry name" value="Monothiol glutaredoxin"/>
    <property type="match status" value="1"/>
</dbReference>
<dbReference type="Pfam" id="PF00085">
    <property type="entry name" value="Thioredoxin"/>
    <property type="match status" value="1"/>
</dbReference>
<comment type="similarity">
    <text evidence="1">Belongs to the glutaredoxin family. CGFS subfamily.</text>
</comment>